<name>A0A438HXB6_VITVI</name>
<accession>A0A438HXB6</accession>
<dbReference type="AlphaFoldDB" id="A0A438HXB6"/>
<dbReference type="InterPro" id="IPR052343">
    <property type="entry name" value="Retrotransposon-Effector_Assoc"/>
</dbReference>
<feature type="domain" description="Reverse transcriptase" evidence="1">
    <location>
        <begin position="62"/>
        <end position="252"/>
    </location>
</feature>
<dbReference type="PROSITE" id="PS50878">
    <property type="entry name" value="RT_POL"/>
    <property type="match status" value="1"/>
</dbReference>
<dbReference type="Proteomes" id="UP000288805">
    <property type="component" value="Unassembled WGS sequence"/>
</dbReference>
<dbReference type="InterPro" id="IPR000477">
    <property type="entry name" value="RT_dom"/>
</dbReference>
<dbReference type="PANTHER" id="PTHR46890">
    <property type="entry name" value="NON-LTR RETROLELEMENT REVERSE TRANSCRIPTASE-LIKE PROTEIN-RELATED"/>
    <property type="match status" value="1"/>
</dbReference>
<reference evidence="2 3" key="1">
    <citation type="journal article" date="2018" name="PLoS Genet.">
        <title>Population sequencing reveals clonal diversity and ancestral inbreeding in the grapevine cultivar Chardonnay.</title>
        <authorList>
            <person name="Roach M.J."/>
            <person name="Johnson D.L."/>
            <person name="Bohlmann J."/>
            <person name="van Vuuren H.J."/>
            <person name="Jones S.J."/>
            <person name="Pretorius I.S."/>
            <person name="Schmidt S.A."/>
            <person name="Borneman A.R."/>
        </authorList>
    </citation>
    <scope>NUCLEOTIDE SEQUENCE [LARGE SCALE GENOMIC DNA]</scope>
    <source>
        <strain evidence="3">cv. Chardonnay</strain>
        <tissue evidence="2">Leaf</tissue>
    </source>
</reference>
<dbReference type="CDD" id="cd01650">
    <property type="entry name" value="RT_nLTR_like"/>
    <property type="match status" value="1"/>
</dbReference>
<protein>
    <submittedName>
        <fullName evidence="2">Transposon TX1 uncharacterized 149 kDa protein</fullName>
    </submittedName>
</protein>
<comment type="caution">
    <text evidence="2">The sequence shown here is derived from an EMBL/GenBank/DDBJ whole genome shotgun (WGS) entry which is preliminary data.</text>
</comment>
<proteinExistence type="predicted"/>
<organism evidence="2 3">
    <name type="scientific">Vitis vinifera</name>
    <name type="common">Grape</name>
    <dbReference type="NCBI Taxonomy" id="29760"/>
    <lineage>
        <taxon>Eukaryota</taxon>
        <taxon>Viridiplantae</taxon>
        <taxon>Streptophyta</taxon>
        <taxon>Embryophyta</taxon>
        <taxon>Tracheophyta</taxon>
        <taxon>Spermatophyta</taxon>
        <taxon>Magnoliopsida</taxon>
        <taxon>eudicotyledons</taxon>
        <taxon>Gunneridae</taxon>
        <taxon>Pentapetalae</taxon>
        <taxon>rosids</taxon>
        <taxon>Vitales</taxon>
        <taxon>Vitaceae</taxon>
        <taxon>Viteae</taxon>
        <taxon>Vitis</taxon>
    </lineage>
</organism>
<dbReference type="PANTHER" id="PTHR46890:SF50">
    <property type="entry name" value="RNA-DIRECTED DNA POLYMERASE, EUKARYOTA, REVERSE TRANSCRIPTASE ZINC-BINDING DOMAIN PROTEIN-RELATED"/>
    <property type="match status" value="1"/>
</dbReference>
<evidence type="ECO:0000313" key="3">
    <source>
        <dbReference type="Proteomes" id="UP000288805"/>
    </source>
</evidence>
<dbReference type="Pfam" id="PF00078">
    <property type="entry name" value="RVT_1"/>
    <property type="match status" value="1"/>
</dbReference>
<evidence type="ECO:0000313" key="2">
    <source>
        <dbReference type="EMBL" id="RVW89085.1"/>
    </source>
</evidence>
<evidence type="ECO:0000259" key="1">
    <source>
        <dbReference type="PROSITE" id="PS50878"/>
    </source>
</evidence>
<dbReference type="InterPro" id="IPR043502">
    <property type="entry name" value="DNA/RNA_pol_sf"/>
</dbReference>
<dbReference type="SUPFAM" id="SSF56672">
    <property type="entry name" value="DNA/RNA polymerases"/>
    <property type="match status" value="1"/>
</dbReference>
<dbReference type="EMBL" id="QGNW01000167">
    <property type="protein sequence ID" value="RVW89085.1"/>
    <property type="molecule type" value="Genomic_DNA"/>
</dbReference>
<sequence length="252" mass="27734">MVGVLEGEDAAILEAPFSEEKVFGALSDLNGDKAPGSDGFSMAFWQFSWSFLKEEVMGFLKDFRDRGRFVKSINASFLVLIPKKGGTEDLKDFRPISLVGSLYKLLAKVLANRLKKVMGKIVSKSQNAFVEGRQILDASLIANEVIDLMQKSGGGDILCKLDIEKAYDHIQWCIGIVNFSVLINGTSSGFFQSSRGLRQGVPLSPYLFVIVMEALSCLLKRAKEGGFLPRWQLSGRGRAGVEITHLLFADDT</sequence>
<gene>
    <name evidence="2" type="primary">YTX2_438</name>
    <name evidence="2" type="ORF">CK203_040253</name>
</gene>